<dbReference type="PANTHER" id="PTHR31252">
    <property type="entry name" value="DUF4419 DOMAIN-CONTAINING PROTEIN"/>
    <property type="match status" value="1"/>
</dbReference>
<sequence length="405" mass="45228">MPVTIYPSSHPPEPARLHQTYTRVTSPQQLLSSITSHETNTTSRSSPPRTRPIIQSSFSESLSTSPTTLYAAKNGLVYSLIEAYSNHHNLLLRPDDIWLAILSQLSVYINANATLLQHLFIPSSRKQSSPAQKQDLYIPVDLSPTLNHGSLAQQMASTLLPSSLTNPDIAHKFFLPSFTTTTETDEIAASILLMGSMQKYFVYSWGTRCGIPSITLLGDQTDWEKILHRCEEFLASGRFGQGARDWWRGGLGYVLSNFVRSLRDPGGKDTKTFWQRVLDRHEPNGSGKTTFTGWVVNGFCWWDEEGRHDLGRVRGGMTRGEMPMGFGRCPVSLWDNGVEVKTEMIAGMVGVRVGRMGDVLRRVEEDEWSGGRPEEGGRMQARAVGGVTEKIDTLRPEVGWFMYSV</sequence>
<dbReference type="EMBL" id="JAFFGZ010000009">
    <property type="protein sequence ID" value="KAK4639405.1"/>
    <property type="molecule type" value="Genomic_DNA"/>
</dbReference>
<dbReference type="RefSeq" id="XP_062728381.1">
    <property type="nucleotide sequence ID" value="XM_062882347.1"/>
</dbReference>
<dbReference type="Pfam" id="PF14388">
    <property type="entry name" value="DUF4419"/>
    <property type="match status" value="1"/>
</dbReference>
<feature type="compositionally biased region" description="Low complexity" evidence="1">
    <location>
        <begin position="41"/>
        <end position="59"/>
    </location>
</feature>
<dbReference type="GeneID" id="87901829"/>
<organism evidence="2 3">
    <name type="scientific">Podospora bellae-mahoneyi</name>
    <dbReference type="NCBI Taxonomy" id="2093777"/>
    <lineage>
        <taxon>Eukaryota</taxon>
        <taxon>Fungi</taxon>
        <taxon>Dikarya</taxon>
        <taxon>Ascomycota</taxon>
        <taxon>Pezizomycotina</taxon>
        <taxon>Sordariomycetes</taxon>
        <taxon>Sordariomycetidae</taxon>
        <taxon>Sordariales</taxon>
        <taxon>Podosporaceae</taxon>
        <taxon>Podospora</taxon>
    </lineage>
</organism>
<name>A0ABR0F5Z5_9PEZI</name>
<gene>
    <name evidence="2" type="ORF">QC761_707990</name>
</gene>
<evidence type="ECO:0000256" key="1">
    <source>
        <dbReference type="SAM" id="MobiDB-lite"/>
    </source>
</evidence>
<keyword evidence="3" id="KW-1185">Reference proteome</keyword>
<dbReference type="PANTHER" id="PTHR31252:SF11">
    <property type="entry name" value="DUF4419 DOMAIN-CONTAINING PROTEIN"/>
    <property type="match status" value="1"/>
</dbReference>
<reference evidence="2 3" key="1">
    <citation type="journal article" date="2023" name="bioRxiv">
        <title>High-quality genome assemblies of four members of thePodospora anserinaspecies complex.</title>
        <authorList>
            <person name="Ament-Velasquez S.L."/>
            <person name="Vogan A.A."/>
            <person name="Wallerman O."/>
            <person name="Hartmann F."/>
            <person name="Gautier V."/>
            <person name="Silar P."/>
            <person name="Giraud T."/>
            <person name="Johannesson H."/>
        </authorList>
    </citation>
    <scope>NUCLEOTIDE SEQUENCE [LARGE SCALE GENOMIC DNA]</scope>
    <source>
        <strain evidence="2 3">CBS 112042</strain>
    </source>
</reference>
<evidence type="ECO:0000313" key="2">
    <source>
        <dbReference type="EMBL" id="KAK4639405.1"/>
    </source>
</evidence>
<accession>A0ABR0F5Z5</accession>
<protein>
    <submittedName>
        <fullName evidence="2">Uncharacterized protein</fullName>
    </submittedName>
</protein>
<feature type="region of interest" description="Disordered" evidence="1">
    <location>
        <begin position="33"/>
        <end position="59"/>
    </location>
</feature>
<evidence type="ECO:0000313" key="3">
    <source>
        <dbReference type="Proteomes" id="UP001322138"/>
    </source>
</evidence>
<dbReference type="Proteomes" id="UP001322138">
    <property type="component" value="Unassembled WGS sequence"/>
</dbReference>
<comment type="caution">
    <text evidence="2">The sequence shown here is derived from an EMBL/GenBank/DDBJ whole genome shotgun (WGS) entry which is preliminary data.</text>
</comment>
<dbReference type="InterPro" id="IPR025533">
    <property type="entry name" value="DUF4419"/>
</dbReference>
<proteinExistence type="predicted"/>